<accession>A0A1G2QI24</accession>
<dbReference type="EMBL" id="MHTK01000006">
    <property type="protein sequence ID" value="OHA59621.1"/>
    <property type="molecule type" value="Genomic_DNA"/>
</dbReference>
<evidence type="ECO:0000259" key="12">
    <source>
        <dbReference type="PROSITE" id="PS50862"/>
    </source>
</evidence>
<keyword evidence="6" id="KW-0547">Nucleotide-binding</keyword>
<dbReference type="NCBIfam" id="TIGR00468">
    <property type="entry name" value="pheS"/>
    <property type="match status" value="1"/>
</dbReference>
<dbReference type="PANTHER" id="PTHR11538">
    <property type="entry name" value="PHENYLALANYL-TRNA SYNTHETASE"/>
    <property type="match status" value="1"/>
</dbReference>
<keyword evidence="9" id="KW-0648">Protein biosynthesis</keyword>
<evidence type="ECO:0000256" key="8">
    <source>
        <dbReference type="ARBA" id="ARBA00022842"/>
    </source>
</evidence>
<organism evidence="13 14">
    <name type="scientific">Candidatus Vogelbacteria bacterium RIFOXYD1_FULL_46_19</name>
    <dbReference type="NCBI Taxonomy" id="1802439"/>
    <lineage>
        <taxon>Bacteria</taxon>
        <taxon>Candidatus Vogeliibacteriota</taxon>
    </lineage>
</organism>
<dbReference type="CDD" id="cd00496">
    <property type="entry name" value="PheRS_alpha_core"/>
    <property type="match status" value="1"/>
</dbReference>
<dbReference type="GO" id="GO:0005737">
    <property type="term" value="C:cytoplasm"/>
    <property type="evidence" value="ECO:0007669"/>
    <property type="project" value="UniProtKB-SubCell"/>
</dbReference>
<evidence type="ECO:0000256" key="10">
    <source>
        <dbReference type="ARBA" id="ARBA00023146"/>
    </source>
</evidence>
<reference evidence="13 14" key="1">
    <citation type="journal article" date="2016" name="Nat. Commun.">
        <title>Thousands of microbial genomes shed light on interconnected biogeochemical processes in an aquifer system.</title>
        <authorList>
            <person name="Anantharaman K."/>
            <person name="Brown C.T."/>
            <person name="Hug L.A."/>
            <person name="Sharon I."/>
            <person name="Castelle C.J."/>
            <person name="Probst A.J."/>
            <person name="Thomas B.C."/>
            <person name="Singh A."/>
            <person name="Wilkins M.J."/>
            <person name="Karaoz U."/>
            <person name="Brodie E.L."/>
            <person name="Williams K.H."/>
            <person name="Hubbard S.S."/>
            <person name="Banfield J.F."/>
        </authorList>
    </citation>
    <scope>NUCLEOTIDE SEQUENCE [LARGE SCALE GENOMIC DNA]</scope>
</reference>
<evidence type="ECO:0000256" key="7">
    <source>
        <dbReference type="ARBA" id="ARBA00022840"/>
    </source>
</evidence>
<dbReference type="GO" id="GO:0004826">
    <property type="term" value="F:phenylalanine-tRNA ligase activity"/>
    <property type="evidence" value="ECO:0007669"/>
    <property type="project" value="UniProtKB-EC"/>
</dbReference>
<keyword evidence="7" id="KW-0067">ATP-binding</keyword>
<dbReference type="GO" id="GO:0046872">
    <property type="term" value="F:metal ion binding"/>
    <property type="evidence" value="ECO:0007669"/>
    <property type="project" value="UniProtKB-KW"/>
</dbReference>
<feature type="domain" description="Aminoacyl-transfer RNA synthetases class-II family profile" evidence="12">
    <location>
        <begin position="23"/>
        <end position="217"/>
    </location>
</feature>
<evidence type="ECO:0000256" key="6">
    <source>
        <dbReference type="ARBA" id="ARBA00022741"/>
    </source>
</evidence>
<dbReference type="EC" id="6.1.1.20" evidence="2"/>
<evidence type="ECO:0000256" key="5">
    <source>
        <dbReference type="ARBA" id="ARBA00022723"/>
    </source>
</evidence>
<dbReference type="PROSITE" id="PS50862">
    <property type="entry name" value="AA_TRNA_LIGASE_II"/>
    <property type="match status" value="1"/>
</dbReference>
<keyword evidence="4 13" id="KW-0436">Ligase</keyword>
<evidence type="ECO:0000256" key="1">
    <source>
        <dbReference type="ARBA" id="ARBA00004496"/>
    </source>
</evidence>
<dbReference type="Proteomes" id="UP000177838">
    <property type="component" value="Unassembled WGS sequence"/>
</dbReference>
<comment type="subcellular location">
    <subcellularLocation>
        <location evidence="1">Cytoplasm</location>
    </subcellularLocation>
</comment>
<dbReference type="GO" id="GO:0006432">
    <property type="term" value="P:phenylalanyl-tRNA aminoacylation"/>
    <property type="evidence" value="ECO:0007669"/>
    <property type="project" value="InterPro"/>
</dbReference>
<evidence type="ECO:0000256" key="2">
    <source>
        <dbReference type="ARBA" id="ARBA00012814"/>
    </source>
</evidence>
<keyword evidence="8" id="KW-0460">Magnesium</keyword>
<evidence type="ECO:0000256" key="3">
    <source>
        <dbReference type="ARBA" id="ARBA00022490"/>
    </source>
</evidence>
<name>A0A1G2QI24_9BACT</name>
<evidence type="ECO:0000256" key="9">
    <source>
        <dbReference type="ARBA" id="ARBA00022917"/>
    </source>
</evidence>
<dbReference type="PANTHER" id="PTHR11538:SF41">
    <property type="entry name" value="PHENYLALANINE--TRNA LIGASE, MITOCHONDRIAL"/>
    <property type="match status" value="1"/>
</dbReference>
<comment type="caution">
    <text evidence="13">The sequence shown here is derived from an EMBL/GenBank/DDBJ whole genome shotgun (WGS) entry which is preliminary data.</text>
</comment>
<keyword evidence="5" id="KW-0479">Metal-binding</keyword>
<evidence type="ECO:0000313" key="14">
    <source>
        <dbReference type="Proteomes" id="UP000177838"/>
    </source>
</evidence>
<keyword evidence="3" id="KW-0963">Cytoplasm</keyword>
<dbReference type="InterPro" id="IPR004529">
    <property type="entry name" value="Phe-tRNA-synth_IIc_asu"/>
</dbReference>
<dbReference type="InterPro" id="IPR006195">
    <property type="entry name" value="aa-tRNA-synth_II"/>
</dbReference>
<proteinExistence type="predicted"/>
<gene>
    <name evidence="13" type="ORF">A2589_02045</name>
</gene>
<dbReference type="AlphaFoldDB" id="A0A1G2QI24"/>
<dbReference type="STRING" id="1802439.A2589_02045"/>
<keyword evidence="10" id="KW-0030">Aminoacyl-tRNA synthetase</keyword>
<sequence>MQDPKLPGHLHPLSQLTVEMAAIFKEMGFRVAEGPEKETEWHNFDALNIPANHPARAMQDTFWLKRSDGALQGDLLRTHMTAVSLRELAKKQLPLRVVSPGRVFRNEATDATHEAQFYQFDGLAIDRPGKITMAELKGTLSTLYKKLFGDQVEIRFRASFFSFVEPGVEVDIKWGKRWLEVCGAGLLHPNVFTAAGVDPNEWQGLAFGSTIDRLAMIKYGVEDIRHFYQGDSRFLHQF</sequence>
<dbReference type="Gene3D" id="3.30.930.10">
    <property type="entry name" value="Bira Bifunctional Protein, Domain 2"/>
    <property type="match status" value="1"/>
</dbReference>
<evidence type="ECO:0000256" key="4">
    <source>
        <dbReference type="ARBA" id="ARBA00022598"/>
    </source>
</evidence>
<evidence type="ECO:0000313" key="13">
    <source>
        <dbReference type="EMBL" id="OHA59621.1"/>
    </source>
</evidence>
<protein>
    <recommendedName>
        <fullName evidence="2">phenylalanine--tRNA ligase</fullName>
        <ecNumber evidence="2">6.1.1.20</ecNumber>
    </recommendedName>
</protein>
<dbReference type="GO" id="GO:0000049">
    <property type="term" value="F:tRNA binding"/>
    <property type="evidence" value="ECO:0007669"/>
    <property type="project" value="InterPro"/>
</dbReference>
<comment type="catalytic activity">
    <reaction evidence="11">
        <text>tRNA(Phe) + L-phenylalanine + ATP = L-phenylalanyl-tRNA(Phe) + AMP + diphosphate + H(+)</text>
        <dbReference type="Rhea" id="RHEA:19413"/>
        <dbReference type="Rhea" id="RHEA-COMP:9668"/>
        <dbReference type="Rhea" id="RHEA-COMP:9699"/>
        <dbReference type="ChEBI" id="CHEBI:15378"/>
        <dbReference type="ChEBI" id="CHEBI:30616"/>
        <dbReference type="ChEBI" id="CHEBI:33019"/>
        <dbReference type="ChEBI" id="CHEBI:58095"/>
        <dbReference type="ChEBI" id="CHEBI:78442"/>
        <dbReference type="ChEBI" id="CHEBI:78531"/>
        <dbReference type="ChEBI" id="CHEBI:456215"/>
        <dbReference type="EC" id="6.1.1.20"/>
    </reaction>
</comment>
<dbReference type="InterPro" id="IPR045864">
    <property type="entry name" value="aa-tRNA-synth_II/BPL/LPL"/>
</dbReference>
<dbReference type="SUPFAM" id="SSF55681">
    <property type="entry name" value="Class II aaRS and biotin synthetases"/>
    <property type="match status" value="1"/>
</dbReference>
<dbReference type="GO" id="GO:0005524">
    <property type="term" value="F:ATP binding"/>
    <property type="evidence" value="ECO:0007669"/>
    <property type="project" value="UniProtKB-KW"/>
</dbReference>
<dbReference type="Pfam" id="PF01409">
    <property type="entry name" value="tRNA-synt_2d"/>
    <property type="match status" value="1"/>
</dbReference>
<evidence type="ECO:0000256" key="11">
    <source>
        <dbReference type="ARBA" id="ARBA00049255"/>
    </source>
</evidence>
<dbReference type="InterPro" id="IPR002319">
    <property type="entry name" value="Phenylalanyl-tRNA_Synthase"/>
</dbReference>